<comment type="caution">
    <text evidence="2">The sequence shown here is derived from an EMBL/GenBank/DDBJ whole genome shotgun (WGS) entry which is preliminary data.</text>
</comment>
<evidence type="ECO:0000313" key="3">
    <source>
        <dbReference type="Proteomes" id="UP001187192"/>
    </source>
</evidence>
<feature type="region of interest" description="Disordered" evidence="1">
    <location>
        <begin position="1"/>
        <end position="23"/>
    </location>
</feature>
<dbReference type="EMBL" id="BTGU01000009">
    <property type="protein sequence ID" value="GMN39126.1"/>
    <property type="molecule type" value="Genomic_DNA"/>
</dbReference>
<gene>
    <name evidence="2" type="ORF">TIFTF001_008364</name>
</gene>
<organism evidence="2 3">
    <name type="scientific">Ficus carica</name>
    <name type="common">Common fig</name>
    <dbReference type="NCBI Taxonomy" id="3494"/>
    <lineage>
        <taxon>Eukaryota</taxon>
        <taxon>Viridiplantae</taxon>
        <taxon>Streptophyta</taxon>
        <taxon>Embryophyta</taxon>
        <taxon>Tracheophyta</taxon>
        <taxon>Spermatophyta</taxon>
        <taxon>Magnoliopsida</taxon>
        <taxon>eudicotyledons</taxon>
        <taxon>Gunneridae</taxon>
        <taxon>Pentapetalae</taxon>
        <taxon>rosids</taxon>
        <taxon>fabids</taxon>
        <taxon>Rosales</taxon>
        <taxon>Moraceae</taxon>
        <taxon>Ficeae</taxon>
        <taxon>Ficus</taxon>
    </lineage>
</organism>
<dbReference type="AlphaFoldDB" id="A0AA88AEX6"/>
<accession>A0AA88AEX6</accession>
<reference evidence="2" key="1">
    <citation type="submission" date="2023-07" db="EMBL/GenBank/DDBJ databases">
        <title>draft genome sequence of fig (Ficus carica).</title>
        <authorList>
            <person name="Takahashi T."/>
            <person name="Nishimura K."/>
        </authorList>
    </citation>
    <scope>NUCLEOTIDE SEQUENCE</scope>
</reference>
<keyword evidence="3" id="KW-1185">Reference proteome</keyword>
<protein>
    <submittedName>
        <fullName evidence="2">Uncharacterized protein</fullName>
    </submittedName>
</protein>
<name>A0AA88AEX6_FICCA</name>
<evidence type="ECO:0000313" key="2">
    <source>
        <dbReference type="EMBL" id="GMN39126.1"/>
    </source>
</evidence>
<evidence type="ECO:0000256" key="1">
    <source>
        <dbReference type="SAM" id="MobiDB-lite"/>
    </source>
</evidence>
<sequence length="84" mass="9462">MLQQSKLERDLRRDNESRTLVNEREKPIKSYILANPSTPAGRVRQGFAISDEPESNMPAAGRAAFGDEGLQWIRGKKKYKSASI</sequence>
<dbReference type="Proteomes" id="UP001187192">
    <property type="component" value="Unassembled WGS sequence"/>
</dbReference>
<proteinExistence type="predicted"/>